<proteinExistence type="predicted"/>
<reference evidence="1 2" key="1">
    <citation type="submission" date="2022-09" db="EMBL/GenBank/DDBJ databases">
        <title>Chryseobacterium oleae sp.nov., isolated from the inter-root soil of Pyrola calliantha H. Andr. in Tibet.</title>
        <authorList>
            <person name="Li Z."/>
        </authorList>
    </citation>
    <scope>NUCLEOTIDE SEQUENCE [LARGE SCALE GENOMIC DNA]</scope>
    <source>
        <strain evidence="2">pc1-10</strain>
    </source>
</reference>
<sequence>MKKILFLILLSIVTSFNAQKKKAYYNEDMKEISKTEFFNQRDYSKNIDLYIEDQEQFNNILVRRKNHGKLSEIELKELQISLSGKKLDKNLIIIYYPGKDSYNTIDKNTSWNVFNKSNLKKLNRKDDYEGFWIYKDYDGLQYYFPDRVNWQPDKDGVIENLFFKNHYPFFSFVVIDKKGNYISYFSEFGKDTVWKLVKELKRTDSR</sequence>
<dbReference type="EMBL" id="JAOAMU010000005">
    <property type="protein sequence ID" value="MCT2563290.1"/>
    <property type="molecule type" value="Genomic_DNA"/>
</dbReference>
<dbReference type="RefSeq" id="WP_259839680.1">
    <property type="nucleotide sequence ID" value="NZ_JAOAMU010000005.1"/>
</dbReference>
<evidence type="ECO:0000313" key="1">
    <source>
        <dbReference type="EMBL" id="MCT2563290.1"/>
    </source>
</evidence>
<protein>
    <submittedName>
        <fullName evidence="1">Uncharacterized protein</fullName>
    </submittedName>
</protein>
<gene>
    <name evidence="1" type="ORF">N0B48_15455</name>
</gene>
<keyword evidence="2" id="KW-1185">Reference proteome</keyword>
<accession>A0ABT2IYA0</accession>
<name>A0ABT2IYA0_9FLAO</name>
<dbReference type="Proteomes" id="UP001525566">
    <property type="component" value="Unassembled WGS sequence"/>
</dbReference>
<organism evidence="1 2">
    <name type="scientific">Chryseobacterium herbae</name>
    <dbReference type="NCBI Taxonomy" id="2976476"/>
    <lineage>
        <taxon>Bacteria</taxon>
        <taxon>Pseudomonadati</taxon>
        <taxon>Bacteroidota</taxon>
        <taxon>Flavobacteriia</taxon>
        <taxon>Flavobacteriales</taxon>
        <taxon>Weeksellaceae</taxon>
        <taxon>Chryseobacterium group</taxon>
        <taxon>Chryseobacterium</taxon>
    </lineage>
</organism>
<evidence type="ECO:0000313" key="2">
    <source>
        <dbReference type="Proteomes" id="UP001525566"/>
    </source>
</evidence>
<comment type="caution">
    <text evidence="1">The sequence shown here is derived from an EMBL/GenBank/DDBJ whole genome shotgun (WGS) entry which is preliminary data.</text>
</comment>